<gene>
    <name evidence="2" type="ORF">TSPGSL018_28276</name>
</gene>
<evidence type="ECO:0000256" key="1">
    <source>
        <dbReference type="SAM" id="MobiDB-lite"/>
    </source>
</evidence>
<reference evidence="2" key="1">
    <citation type="submission" date="2014-05" db="EMBL/GenBank/DDBJ databases">
        <title>The transcriptome of the halophilic microalga Tetraselmis sp. GSL018 isolated from the Great Salt Lake, Utah.</title>
        <authorList>
            <person name="Jinkerson R.E."/>
            <person name="D'Adamo S."/>
            <person name="Posewitz M.C."/>
        </authorList>
    </citation>
    <scope>NUCLEOTIDE SEQUENCE</scope>
    <source>
        <strain evidence="2">GSL018</strain>
    </source>
</reference>
<organism evidence="2">
    <name type="scientific">Tetraselmis sp. GSL018</name>
    <dbReference type="NCBI Taxonomy" id="582737"/>
    <lineage>
        <taxon>Eukaryota</taxon>
        <taxon>Viridiplantae</taxon>
        <taxon>Chlorophyta</taxon>
        <taxon>core chlorophytes</taxon>
        <taxon>Chlorodendrophyceae</taxon>
        <taxon>Chlorodendrales</taxon>
        <taxon>Chlorodendraceae</taxon>
        <taxon>Tetraselmis</taxon>
    </lineage>
</organism>
<feature type="compositionally biased region" description="Basic and acidic residues" evidence="1">
    <location>
        <begin position="44"/>
        <end position="62"/>
    </location>
</feature>
<feature type="region of interest" description="Disordered" evidence="1">
    <location>
        <begin position="23"/>
        <end position="77"/>
    </location>
</feature>
<dbReference type="EMBL" id="GBEZ01026526">
    <property type="protein sequence ID" value="JAC60693.1"/>
    <property type="molecule type" value="Transcribed_RNA"/>
</dbReference>
<dbReference type="AlphaFoldDB" id="A0A061QLV4"/>
<accession>A0A061QLV4</accession>
<evidence type="ECO:0000313" key="2">
    <source>
        <dbReference type="EMBL" id="JAC60693.1"/>
    </source>
</evidence>
<sequence length="77" mass="7993">QRAPNGEPACLCSGLSQVLGRLPPPRGSVARPHLMPALGPFPPKEGKERGEGEVGVGGDREMSFGNRFPAAGNLQST</sequence>
<feature type="non-terminal residue" evidence="2">
    <location>
        <position position="1"/>
    </location>
</feature>
<name>A0A061QLV4_9CHLO</name>
<protein>
    <submittedName>
        <fullName evidence="2">Uncharacterized protein</fullName>
    </submittedName>
</protein>
<proteinExistence type="predicted"/>